<dbReference type="Pfam" id="PF11993">
    <property type="entry name" value="VC2046"/>
    <property type="match status" value="1"/>
</dbReference>
<proteinExistence type="predicted"/>
<reference evidence="1 2" key="1">
    <citation type="submission" date="2023-12" db="EMBL/GenBank/DDBJ databases">
        <title>Friends and Foes: Symbiotic and Algicidal bacterial influence on Karenia brevis blooms.</title>
        <authorList>
            <person name="Fei C."/>
            <person name="Mohamed A.R."/>
            <person name="Booker A."/>
            <person name="Arshad M."/>
            <person name="Klass S."/>
            <person name="Ahn S."/>
            <person name="Gilbert P.M."/>
            <person name="Heil C.A."/>
            <person name="Martinez J.M."/>
            <person name="Amin S.A."/>
        </authorList>
    </citation>
    <scope>NUCLEOTIDE SEQUENCE [LARGE SCALE GENOMIC DNA]</scope>
    <source>
        <strain evidence="1 2">CE15</strain>
    </source>
</reference>
<evidence type="ECO:0000313" key="2">
    <source>
        <dbReference type="Proteomes" id="UP001382455"/>
    </source>
</evidence>
<organism evidence="1 2">
    <name type="scientific">Pseudoalteromonas spongiae</name>
    <dbReference type="NCBI Taxonomy" id="298657"/>
    <lineage>
        <taxon>Bacteria</taxon>
        <taxon>Pseudomonadati</taxon>
        <taxon>Pseudomonadota</taxon>
        <taxon>Gammaproteobacteria</taxon>
        <taxon>Alteromonadales</taxon>
        <taxon>Pseudoalteromonadaceae</taxon>
        <taxon>Pseudoalteromonas</taxon>
    </lineage>
</organism>
<keyword evidence="2" id="KW-1185">Reference proteome</keyword>
<dbReference type="EMBL" id="JBAWKS010000001">
    <property type="protein sequence ID" value="MEI4549275.1"/>
    <property type="molecule type" value="Genomic_DNA"/>
</dbReference>
<accession>A0ABU8EQN2</accession>
<gene>
    <name evidence="1" type="ORF">WAE96_06125</name>
</gene>
<name>A0ABU8EQN2_9GAMM</name>
<protein>
    <submittedName>
        <fullName evidence="1">VC2046/SO_2500 family protein</fullName>
    </submittedName>
</protein>
<dbReference type="InterPro" id="IPR021879">
    <property type="entry name" value="VC2046_fam"/>
</dbReference>
<sequence length="169" mass="18871">MQIEQIITHEAQLGEQLSHSVKEQRHSDFALLLSLLSNDATEFSQFQLIKSEKSATTDPVLSYAKVAAGPKKPLASEPFNGLLGEHNRTLLENQGLIAIQFNECLKPEPFTCKNDKNYIPPLVVDNCPPAVQKKLHNAKQVGLNNNEMDIDNFYQSIEKSQEYSFASVA</sequence>
<dbReference type="Proteomes" id="UP001382455">
    <property type="component" value="Unassembled WGS sequence"/>
</dbReference>
<dbReference type="RefSeq" id="WP_336434880.1">
    <property type="nucleotide sequence ID" value="NZ_JBAWKS010000001.1"/>
</dbReference>
<evidence type="ECO:0000313" key="1">
    <source>
        <dbReference type="EMBL" id="MEI4549275.1"/>
    </source>
</evidence>
<comment type="caution">
    <text evidence="1">The sequence shown here is derived from an EMBL/GenBank/DDBJ whole genome shotgun (WGS) entry which is preliminary data.</text>
</comment>